<dbReference type="EMBL" id="BT054238">
    <property type="protein sequence ID" value="ACL52845.1"/>
    <property type="molecule type" value="mRNA"/>
</dbReference>
<feature type="compositionally biased region" description="Basic residues" evidence="1">
    <location>
        <begin position="56"/>
        <end position="65"/>
    </location>
</feature>
<feature type="region of interest" description="Disordered" evidence="1">
    <location>
        <begin position="34"/>
        <end position="77"/>
    </location>
</feature>
<reference evidence="2" key="1">
    <citation type="journal article" date="2009" name="PLoS Genet.">
        <title>Sequencing, mapping, and analysis of 27,455 maize full-length cDNAs.</title>
        <authorList>
            <person name="Soderlund C."/>
            <person name="Descour A."/>
            <person name="Kudrna D."/>
            <person name="Bomhoff M."/>
            <person name="Boyd L."/>
            <person name="Currie J."/>
            <person name="Angelova A."/>
            <person name="Collura K."/>
            <person name="Wissotski M."/>
            <person name="Ashley E."/>
            <person name="Morrow D."/>
            <person name="Fernandes J."/>
            <person name="Walbot V."/>
            <person name="Yu Y."/>
        </authorList>
    </citation>
    <scope>NUCLEOTIDE SEQUENCE</scope>
    <source>
        <strain evidence="2">B73</strain>
    </source>
</reference>
<feature type="compositionally biased region" description="Basic residues" evidence="1">
    <location>
        <begin position="128"/>
        <end position="142"/>
    </location>
</feature>
<accession>B7ZY46</accession>
<proteinExistence type="evidence at transcript level"/>
<feature type="region of interest" description="Disordered" evidence="1">
    <location>
        <begin position="104"/>
        <end position="142"/>
    </location>
</feature>
<organism evidence="2">
    <name type="scientific">Zea mays</name>
    <name type="common">Maize</name>
    <dbReference type="NCBI Taxonomy" id="4577"/>
    <lineage>
        <taxon>Eukaryota</taxon>
        <taxon>Viridiplantae</taxon>
        <taxon>Streptophyta</taxon>
        <taxon>Embryophyta</taxon>
        <taxon>Tracheophyta</taxon>
        <taxon>Spermatophyta</taxon>
        <taxon>Magnoliopsida</taxon>
        <taxon>Liliopsida</taxon>
        <taxon>Poales</taxon>
        <taxon>Poaceae</taxon>
        <taxon>PACMAD clade</taxon>
        <taxon>Panicoideae</taxon>
        <taxon>Andropogonodae</taxon>
        <taxon>Andropogoneae</taxon>
        <taxon>Tripsacinae</taxon>
        <taxon>Zea</taxon>
    </lineage>
</organism>
<evidence type="ECO:0000256" key="1">
    <source>
        <dbReference type="SAM" id="MobiDB-lite"/>
    </source>
</evidence>
<sequence length="266" mass="29664">MRITCMRGTSRCCVFFLAAHTRVQVPRDLGVRRREAELPTASGRAQRAAAEEQRQRGHGKRRRAPTRSDGFRPRRLPALARPRPRRVVPGGGWCSLSSVIGQRQRGGRQRALAGHGGAGGHPGALQRGARRPYRREPRRRAPRAAVLRLRPLAGAQTGFRRLFDGGLLPPAAAAPARPRPHSRLAPAPPPLQWRWRWQLWWSVPVPPRGAAERVARDDAGPYAADSKHHRRSRHRRRSVVASSAGEGGREVVSLSQRDQGWRRVGM</sequence>
<protein>
    <submittedName>
        <fullName evidence="2">Uncharacterized protein</fullName>
    </submittedName>
</protein>
<evidence type="ECO:0000313" key="2">
    <source>
        <dbReference type="EMBL" id="ACL52845.1"/>
    </source>
</evidence>
<dbReference type="GeneID" id="100279436"/>
<dbReference type="KEGG" id="zma:100279436"/>
<feature type="compositionally biased region" description="Basic residues" evidence="1">
    <location>
        <begin position="227"/>
        <end position="238"/>
    </location>
</feature>
<name>B7ZY46_MAIZE</name>
<feature type="region of interest" description="Disordered" evidence="1">
    <location>
        <begin position="212"/>
        <end position="266"/>
    </location>
</feature>
<dbReference type="OrthoDB" id="514967at2759"/>
<dbReference type="AlphaFoldDB" id="B7ZY46"/>
<dbReference type="RefSeq" id="NP_001305308.1">
    <property type="nucleotide sequence ID" value="NM_001318379.1"/>
</dbReference>